<feature type="region of interest" description="Disordered" evidence="1">
    <location>
        <begin position="482"/>
        <end position="501"/>
    </location>
</feature>
<evidence type="ECO:0000256" key="1">
    <source>
        <dbReference type="SAM" id="MobiDB-lite"/>
    </source>
</evidence>
<dbReference type="EMBL" id="MT138270">
    <property type="protein sequence ID" value="QKE54916.1"/>
    <property type="molecule type" value="Genomic_DNA"/>
</dbReference>
<evidence type="ECO:0000313" key="2">
    <source>
        <dbReference type="EMBL" id="QKE54916.1"/>
    </source>
</evidence>
<reference evidence="2" key="1">
    <citation type="submission" date="2020-01" db="EMBL/GenBank/DDBJ databases">
        <title>Viral genomes from wild and zoo birds in China.</title>
        <authorList>
            <person name="Xiao Y."/>
            <person name="Shan T."/>
            <person name="Yang S."/>
            <person name="Zhang W."/>
        </authorList>
    </citation>
    <scope>NUCLEOTIDE SEQUENCE</scope>
    <source>
        <strain evidence="2">Par083par2</strain>
    </source>
</reference>
<feature type="region of interest" description="Disordered" evidence="1">
    <location>
        <begin position="412"/>
        <end position="431"/>
    </location>
</feature>
<protein>
    <submittedName>
        <fullName evidence="2">Capsid protein</fullName>
    </submittedName>
</protein>
<feature type="compositionally biased region" description="Basic and acidic residues" evidence="1">
    <location>
        <begin position="485"/>
        <end position="497"/>
    </location>
</feature>
<name>A0A7D3QJX0_9VIRU</name>
<accession>A0A7D3QJX0</accession>
<sequence length="515" mass="59186">MAQTKKITNTYMAYITNTPYSYPADNGNILAQNTAINTGWHAIPNCLWRTLVTPKQWAELQIDSEAYHVQSIDCTIFNMIPMTTQMAIQGNTLFTAFNNTIYAIAYKDELYETSWEPWTQPENLDKYGANLAWKEGLYYVAGTTTKHRYMLPVYTWKVPKSRTTSSKTWNFANNGTDRGQGVFPSPGRPSGIFWDPLNRPDHIMELRPGKNAIHFSWTCHPTDENIWFNMDQLASWYPYVTAGPYANGLNRPNSFTLSSMEDPDLLASKYQNNPTINDYTIPNWASLPLVPCGWWWKEMQQSLIDTDPWNQKPDLHFPGTEYEQYKYPPTQFFIKLIPLFDANNTNVEITAQVSIKTTLTLQIKPRRSALYCPTWGPFSWHNLYSAQTENQNYINSFIRYRTGGARRTWQNLTSDQGENDTSTSYTSAHPRQTPYWTTTVAAGTGASGTFTTTTTNIDSRGKSHITVTFNKDLERVVMHAPVPKRRTEKEKKSREPSPEMSIQMSTFQHITQMEK</sequence>
<proteinExistence type="predicted"/>
<organism evidence="2">
    <name type="scientific">Parvoviridae sp</name>
    <dbReference type="NCBI Taxonomy" id="1940570"/>
    <lineage>
        <taxon>Viruses</taxon>
        <taxon>Monodnaviria</taxon>
        <taxon>Shotokuvirae</taxon>
        <taxon>Cossaviricota</taxon>
        <taxon>Quintoviricetes</taxon>
        <taxon>Piccovirales</taxon>
        <taxon>Parvoviridae</taxon>
    </lineage>
</organism>